<protein>
    <submittedName>
        <fullName evidence="3">Uncharacterized protein</fullName>
    </submittedName>
</protein>
<feature type="chain" id="PRO_5043550249" evidence="2">
    <location>
        <begin position="27"/>
        <end position="221"/>
    </location>
</feature>
<evidence type="ECO:0000256" key="2">
    <source>
        <dbReference type="SAM" id="SignalP"/>
    </source>
</evidence>
<feature type="signal peptide" evidence="2">
    <location>
        <begin position="1"/>
        <end position="26"/>
    </location>
</feature>
<dbReference type="AlphaFoldDB" id="A0AAV1HQY7"/>
<organism evidence="3 4">
    <name type="scientific">Coccomyxa viridis</name>
    <dbReference type="NCBI Taxonomy" id="1274662"/>
    <lineage>
        <taxon>Eukaryota</taxon>
        <taxon>Viridiplantae</taxon>
        <taxon>Chlorophyta</taxon>
        <taxon>core chlorophytes</taxon>
        <taxon>Trebouxiophyceae</taxon>
        <taxon>Trebouxiophyceae incertae sedis</taxon>
        <taxon>Coccomyxaceae</taxon>
        <taxon>Coccomyxa</taxon>
    </lineage>
</organism>
<comment type="caution">
    <text evidence="3">The sequence shown here is derived from an EMBL/GenBank/DDBJ whole genome shotgun (WGS) entry which is preliminary data.</text>
</comment>
<feature type="region of interest" description="Disordered" evidence="1">
    <location>
        <begin position="184"/>
        <end position="221"/>
    </location>
</feature>
<feature type="compositionally biased region" description="Low complexity" evidence="1">
    <location>
        <begin position="201"/>
        <end position="221"/>
    </location>
</feature>
<proteinExistence type="predicted"/>
<dbReference type="EMBL" id="CAUYUE010000001">
    <property type="protein sequence ID" value="CAK0733531.1"/>
    <property type="molecule type" value="Genomic_DNA"/>
</dbReference>
<evidence type="ECO:0000313" key="4">
    <source>
        <dbReference type="Proteomes" id="UP001314263"/>
    </source>
</evidence>
<keyword evidence="2" id="KW-0732">Signal</keyword>
<gene>
    <name evidence="3" type="ORF">CVIRNUC_000290</name>
</gene>
<keyword evidence="4" id="KW-1185">Reference proteome</keyword>
<evidence type="ECO:0000313" key="3">
    <source>
        <dbReference type="EMBL" id="CAK0733531.1"/>
    </source>
</evidence>
<evidence type="ECO:0000256" key="1">
    <source>
        <dbReference type="SAM" id="MobiDB-lite"/>
    </source>
</evidence>
<accession>A0AAV1HQY7</accession>
<reference evidence="3 4" key="1">
    <citation type="submission" date="2023-10" db="EMBL/GenBank/DDBJ databases">
        <authorList>
            <person name="Maclean D."/>
            <person name="Macfadyen A."/>
        </authorList>
    </citation>
    <scope>NUCLEOTIDE SEQUENCE [LARGE SCALE GENOMIC DNA]</scope>
</reference>
<sequence>MQSARGKALWTCCALLLALFISGSHAARPSPTQARTSPTPPAPHLKIDPTKDAEVTTVADGSASLLKLVEKACTSMLSKQLNPTETSLAVKNLNLPAKFHLLNSGKGDLPGKIVQFKSTAVFKQADPAKDLGTLTVILDADKDTVQQSGFAQRPHFGYTVNYSVGNQKTVGHVYFPDATTLPAFRSGSPKEGKPTAHGPVTLSTTKGGSTHTLTDTTLPYT</sequence>
<name>A0AAV1HQY7_9CHLO</name>
<feature type="region of interest" description="Disordered" evidence="1">
    <location>
        <begin position="28"/>
        <end position="48"/>
    </location>
</feature>
<dbReference type="Proteomes" id="UP001314263">
    <property type="component" value="Unassembled WGS sequence"/>
</dbReference>